<dbReference type="OrthoDB" id="5322039at2"/>
<dbReference type="AlphaFoldDB" id="A7I022"/>
<keyword evidence="2" id="KW-1185">Reference proteome</keyword>
<organism evidence="1 2">
    <name type="scientific">Campylobacter hominis (strain ATCC BAA-381 / DSM 21671 / CCUG 45161 / LMG 19568 / NCTC 13146 / CH001A)</name>
    <dbReference type="NCBI Taxonomy" id="360107"/>
    <lineage>
        <taxon>Bacteria</taxon>
        <taxon>Pseudomonadati</taxon>
        <taxon>Campylobacterota</taxon>
        <taxon>Epsilonproteobacteria</taxon>
        <taxon>Campylobacterales</taxon>
        <taxon>Campylobacteraceae</taxon>
        <taxon>Campylobacter</taxon>
    </lineage>
</organism>
<dbReference type="Proteomes" id="UP000002407">
    <property type="component" value="Chromosome"/>
</dbReference>
<dbReference type="InterPro" id="IPR009951">
    <property type="entry name" value="Host-nuc_inhib_Gam"/>
</dbReference>
<dbReference type="RefSeq" id="WP_012108144.1">
    <property type="nucleotide sequence ID" value="NC_009714.1"/>
</dbReference>
<dbReference type="Gene3D" id="1.20.5.170">
    <property type="match status" value="1"/>
</dbReference>
<protein>
    <submittedName>
        <fullName evidence="1">Putative host-nuclease inhibitor protein Gam</fullName>
    </submittedName>
</protein>
<dbReference type="GO" id="GO:0003690">
    <property type="term" value="F:double-stranded DNA binding"/>
    <property type="evidence" value="ECO:0007669"/>
    <property type="project" value="InterPro"/>
</dbReference>
<sequence>MKIESFKDIDSALKRVCELSVGIEKINGEVTLECNRIKEARKNEIERLDNEKKYIEQQITLFCEDNKHEFADKRSKEFTFGEIGYRISKSVSLPRVKTKIEALLNAIKAYGLAKECINYEEKPNKEALAELDDSDLVKLGLKRTIKDNFRIVPKIESLEIVK</sequence>
<evidence type="ECO:0000313" key="1">
    <source>
        <dbReference type="EMBL" id="ABS52258.1"/>
    </source>
</evidence>
<dbReference type="SUPFAM" id="SSF161266">
    <property type="entry name" value="Gam-like"/>
    <property type="match status" value="1"/>
</dbReference>
<evidence type="ECO:0000313" key="2">
    <source>
        <dbReference type="Proteomes" id="UP000002407"/>
    </source>
</evidence>
<dbReference type="HOGENOM" id="CLU_129156_1_0_7"/>
<dbReference type="STRING" id="360107.CHAB381_0257"/>
<accession>A7I022</accession>
<dbReference type="GO" id="GO:0042262">
    <property type="term" value="P:DNA protection"/>
    <property type="evidence" value="ECO:0007669"/>
    <property type="project" value="InterPro"/>
</dbReference>
<name>A7I022_CAMHC</name>
<dbReference type="EMBL" id="CP000776">
    <property type="protein sequence ID" value="ABS52258.1"/>
    <property type="molecule type" value="Genomic_DNA"/>
</dbReference>
<gene>
    <name evidence="1" type="ordered locus">CHAB381_0257</name>
</gene>
<reference evidence="2" key="1">
    <citation type="submission" date="2007-07" db="EMBL/GenBank/DDBJ databases">
        <title>Complete genome sequence of Campylobacter hominis ATCC BAA-381, a commensal isolated from the human gastrointestinal tract.</title>
        <authorList>
            <person name="Fouts D.E."/>
            <person name="Mongodin E.F."/>
            <person name="Puiu D."/>
            <person name="Sebastian Y."/>
            <person name="Miller W.G."/>
            <person name="Mandrell R.E."/>
            <person name="Nelson K.E."/>
        </authorList>
    </citation>
    <scope>NUCLEOTIDE SEQUENCE [LARGE SCALE GENOMIC DNA]</scope>
    <source>
        <strain evidence="2">ATCC BAA-381 / LMG 19568 / NCTC 13146 / CH001A</strain>
    </source>
</reference>
<dbReference type="KEGG" id="cha:CHAB381_0257"/>
<dbReference type="Pfam" id="PF07352">
    <property type="entry name" value="Phage_Mu_Gam"/>
    <property type="match status" value="1"/>
</dbReference>
<proteinExistence type="predicted"/>
<dbReference type="eggNOG" id="COG4396">
    <property type="taxonomic scope" value="Bacteria"/>
</dbReference>